<sequence>MPYLQLSSCISFQAVSLPQPRKKKRISSQAPLEPIPASEKMAGNFSFTYETLHRNFYV</sequence>
<gene>
    <name evidence="1" type="ordered locus">BBR47_11120</name>
</gene>
<dbReference type="EMBL" id="AP008955">
    <property type="protein sequence ID" value="BAH42089.1"/>
    <property type="molecule type" value="Genomic_DNA"/>
</dbReference>
<dbReference type="HOGENOM" id="CLU_2970355_0_0_9"/>
<evidence type="ECO:0000313" key="1">
    <source>
        <dbReference type="EMBL" id="BAH42089.1"/>
    </source>
</evidence>
<proteinExistence type="predicted"/>
<protein>
    <submittedName>
        <fullName evidence="1">Uncharacterized protein</fullName>
    </submittedName>
</protein>
<dbReference type="AlphaFoldDB" id="C0Z6D2"/>
<keyword evidence="2" id="KW-1185">Reference proteome</keyword>
<evidence type="ECO:0000313" key="2">
    <source>
        <dbReference type="Proteomes" id="UP000001877"/>
    </source>
</evidence>
<dbReference type="Proteomes" id="UP000001877">
    <property type="component" value="Chromosome"/>
</dbReference>
<reference evidence="1 2" key="1">
    <citation type="submission" date="2005-03" db="EMBL/GenBank/DDBJ databases">
        <title>Brevibacillus brevis strain 47, complete genome.</title>
        <authorList>
            <person name="Hosoyama A."/>
            <person name="Yamada R."/>
            <person name="Hongo Y."/>
            <person name="Terui Y."/>
            <person name="Ankai A."/>
            <person name="Masuyama W."/>
            <person name="Sekiguchi M."/>
            <person name="Takeda T."/>
            <person name="Asano K."/>
            <person name="Ohji S."/>
            <person name="Ichikawa N."/>
            <person name="Narita S."/>
            <person name="Aoki N."/>
            <person name="Miura H."/>
            <person name="Matsushita S."/>
            <person name="Sekigawa T."/>
            <person name="Yamagata H."/>
            <person name="Yoshikawa H."/>
            <person name="Udaka S."/>
            <person name="Tanikawa S."/>
            <person name="Fujita N."/>
        </authorList>
    </citation>
    <scope>NUCLEOTIDE SEQUENCE [LARGE SCALE GENOMIC DNA]</scope>
    <source>
        <strain evidence="2">47 / JCM 6285 / NBRC 100599</strain>
    </source>
</reference>
<dbReference type="KEGG" id="bbe:BBR47_11120"/>
<name>C0Z6D2_BREBN</name>
<accession>C0Z6D2</accession>
<organism evidence="1 2">
    <name type="scientific">Brevibacillus brevis (strain 47 / JCM 6285 / NBRC 100599)</name>
    <dbReference type="NCBI Taxonomy" id="358681"/>
    <lineage>
        <taxon>Bacteria</taxon>
        <taxon>Bacillati</taxon>
        <taxon>Bacillota</taxon>
        <taxon>Bacilli</taxon>
        <taxon>Bacillales</taxon>
        <taxon>Paenibacillaceae</taxon>
        <taxon>Brevibacillus</taxon>
    </lineage>
</organism>